<evidence type="ECO:0000256" key="1">
    <source>
        <dbReference type="ARBA" id="ARBA00009232"/>
    </source>
</evidence>
<dbReference type="SUPFAM" id="SSF50486">
    <property type="entry name" value="FMT C-terminal domain-like"/>
    <property type="match status" value="1"/>
</dbReference>
<dbReference type="EC" id="3.2.2.-" evidence="5"/>
<dbReference type="PANTHER" id="PTHR10429">
    <property type="entry name" value="DNA-3-METHYLADENINE GLYCOSYLASE"/>
    <property type="match status" value="1"/>
</dbReference>
<evidence type="ECO:0000256" key="3">
    <source>
        <dbReference type="ARBA" id="ARBA00022801"/>
    </source>
</evidence>
<dbReference type="InterPro" id="IPR036995">
    <property type="entry name" value="MPG_sf"/>
</dbReference>
<keyword evidence="7" id="KW-1185">Reference proteome</keyword>
<name>A0A1E5KZB3_9ENTE</name>
<accession>A0A1E5KZB3</accession>
<dbReference type="PANTHER" id="PTHR10429:SF0">
    <property type="entry name" value="DNA-3-METHYLADENINE GLYCOSYLASE"/>
    <property type="match status" value="1"/>
</dbReference>
<dbReference type="InterPro" id="IPR011034">
    <property type="entry name" value="Formyl_transferase-like_C_sf"/>
</dbReference>
<sequence>MKETLDFFNTKSTEEIAKYLLGMYLEYETAEGILSGYLVDVEAYLGPEDEAAHSFGMRKTPRLKAMYDKPGTIYLYTMHTHLILNMVTQEQGKPQGVMIRGLEPVEGIKKMAENRRGITGVNLSNGPGKLVAALGLSKELYGQSIFNSSLKIIPEKRKYPKKILSLPRIGIPNKGIWTEMPLRYVVAGNPYVTKQKQVAIDRETFGWKENK</sequence>
<evidence type="ECO:0000256" key="2">
    <source>
        <dbReference type="ARBA" id="ARBA00022763"/>
    </source>
</evidence>
<evidence type="ECO:0000256" key="4">
    <source>
        <dbReference type="ARBA" id="ARBA00023204"/>
    </source>
</evidence>
<comment type="caution">
    <text evidence="6">The sequence shown here is derived from an EMBL/GenBank/DDBJ whole genome shotgun (WGS) entry which is preliminary data.</text>
</comment>
<evidence type="ECO:0000313" key="7">
    <source>
        <dbReference type="Proteomes" id="UP000095256"/>
    </source>
</evidence>
<dbReference type="Pfam" id="PF02245">
    <property type="entry name" value="Pur_DNA_glyco"/>
    <property type="match status" value="1"/>
</dbReference>
<evidence type="ECO:0000256" key="5">
    <source>
        <dbReference type="HAMAP-Rule" id="MF_00527"/>
    </source>
</evidence>
<organism evidence="6 7">
    <name type="scientific">Enterococcus rivorum</name>
    <dbReference type="NCBI Taxonomy" id="762845"/>
    <lineage>
        <taxon>Bacteria</taxon>
        <taxon>Bacillati</taxon>
        <taxon>Bacillota</taxon>
        <taxon>Bacilli</taxon>
        <taxon>Lactobacillales</taxon>
        <taxon>Enterococcaceae</taxon>
        <taxon>Enterococcus</taxon>
    </lineage>
</organism>
<dbReference type="STRING" id="762845.BCR26_11035"/>
<dbReference type="HAMAP" id="MF_00527">
    <property type="entry name" value="3MGH"/>
    <property type="match status" value="1"/>
</dbReference>
<keyword evidence="2 5" id="KW-0227">DNA damage</keyword>
<dbReference type="GO" id="GO:0003677">
    <property type="term" value="F:DNA binding"/>
    <property type="evidence" value="ECO:0007669"/>
    <property type="project" value="InterPro"/>
</dbReference>
<comment type="similarity">
    <text evidence="1 5">Belongs to the DNA glycosylase MPG family.</text>
</comment>
<keyword evidence="3 5" id="KW-0378">Hydrolase</keyword>
<dbReference type="GO" id="GO:0003905">
    <property type="term" value="F:alkylbase DNA N-glycosylase activity"/>
    <property type="evidence" value="ECO:0007669"/>
    <property type="project" value="InterPro"/>
</dbReference>
<dbReference type="GO" id="GO:0006284">
    <property type="term" value="P:base-excision repair"/>
    <property type="evidence" value="ECO:0007669"/>
    <property type="project" value="InterPro"/>
</dbReference>
<dbReference type="NCBIfam" id="TIGR00567">
    <property type="entry name" value="3mg"/>
    <property type="match status" value="1"/>
</dbReference>
<dbReference type="OrthoDB" id="9794313at2"/>
<protein>
    <recommendedName>
        <fullName evidence="5">Putative 3-methyladenine DNA glycosylase</fullName>
        <ecNumber evidence="5">3.2.2.-</ecNumber>
    </recommendedName>
</protein>
<dbReference type="InterPro" id="IPR003180">
    <property type="entry name" value="MPG"/>
</dbReference>
<reference evidence="6 7" key="1">
    <citation type="submission" date="2016-09" db="EMBL/GenBank/DDBJ databases">
        <authorList>
            <person name="Capua I."/>
            <person name="De Benedictis P."/>
            <person name="Joannis T."/>
            <person name="Lombin L.H."/>
            <person name="Cattoli G."/>
        </authorList>
    </citation>
    <scope>NUCLEOTIDE SEQUENCE [LARGE SCALE GENOMIC DNA]</scope>
    <source>
        <strain evidence="6 7">LMG 25899</strain>
    </source>
</reference>
<evidence type="ECO:0000313" key="6">
    <source>
        <dbReference type="EMBL" id="OEH83200.1"/>
    </source>
</evidence>
<dbReference type="CDD" id="cd00540">
    <property type="entry name" value="AAG"/>
    <property type="match status" value="1"/>
</dbReference>
<dbReference type="Proteomes" id="UP000095256">
    <property type="component" value="Unassembled WGS sequence"/>
</dbReference>
<keyword evidence="4 5" id="KW-0234">DNA repair</keyword>
<proteinExistence type="inferred from homology"/>
<dbReference type="Gene3D" id="3.10.300.10">
    <property type="entry name" value="Methylpurine-DNA glycosylase (MPG)"/>
    <property type="match status" value="1"/>
</dbReference>
<dbReference type="EMBL" id="MIEK01000011">
    <property type="protein sequence ID" value="OEH83200.1"/>
    <property type="molecule type" value="Genomic_DNA"/>
</dbReference>
<gene>
    <name evidence="6" type="ORF">BCR26_11035</name>
</gene>
<dbReference type="AlphaFoldDB" id="A0A1E5KZB3"/>
<dbReference type="FunFam" id="3.10.300.10:FF:000001">
    <property type="entry name" value="Putative 3-methyladenine DNA glycosylase"/>
    <property type="match status" value="1"/>
</dbReference>